<keyword evidence="2" id="KW-0812">Transmembrane</keyword>
<comment type="caution">
    <text evidence="3">The sequence shown here is derived from an EMBL/GenBank/DDBJ whole genome shotgun (WGS) entry which is preliminary data.</text>
</comment>
<keyword evidence="2" id="KW-0472">Membrane</keyword>
<feature type="transmembrane region" description="Helical" evidence="2">
    <location>
        <begin position="51"/>
        <end position="84"/>
    </location>
</feature>
<evidence type="ECO:0008006" key="5">
    <source>
        <dbReference type="Google" id="ProtNLM"/>
    </source>
</evidence>
<name>A0A9D1R799_9FIRM</name>
<feature type="transmembrane region" description="Helical" evidence="2">
    <location>
        <begin position="96"/>
        <end position="122"/>
    </location>
</feature>
<protein>
    <recommendedName>
        <fullName evidence="5">DUF4190 domain-containing protein</fullName>
    </recommendedName>
</protein>
<dbReference type="AlphaFoldDB" id="A0A9D1R799"/>
<reference evidence="3" key="2">
    <citation type="submission" date="2021-04" db="EMBL/GenBank/DDBJ databases">
        <authorList>
            <person name="Gilroy R."/>
        </authorList>
    </citation>
    <scope>NUCLEOTIDE SEQUENCE</scope>
    <source>
        <strain evidence="3">CHK195-6426</strain>
    </source>
</reference>
<evidence type="ECO:0000313" key="3">
    <source>
        <dbReference type="EMBL" id="HIW82352.1"/>
    </source>
</evidence>
<gene>
    <name evidence="3" type="ORF">H9742_12685</name>
</gene>
<proteinExistence type="predicted"/>
<evidence type="ECO:0000313" key="4">
    <source>
        <dbReference type="Proteomes" id="UP000824265"/>
    </source>
</evidence>
<keyword evidence="2" id="KW-1133">Transmembrane helix</keyword>
<evidence type="ECO:0000256" key="1">
    <source>
        <dbReference type="SAM" id="MobiDB-lite"/>
    </source>
</evidence>
<evidence type="ECO:0000256" key="2">
    <source>
        <dbReference type="SAM" id="Phobius"/>
    </source>
</evidence>
<feature type="region of interest" description="Disordered" evidence="1">
    <location>
        <begin position="1"/>
        <end position="42"/>
    </location>
</feature>
<organism evidence="3 4">
    <name type="scientific">Candidatus Acetatifactor stercoripullorum</name>
    <dbReference type="NCBI Taxonomy" id="2838414"/>
    <lineage>
        <taxon>Bacteria</taxon>
        <taxon>Bacillati</taxon>
        <taxon>Bacillota</taxon>
        <taxon>Clostridia</taxon>
        <taxon>Lachnospirales</taxon>
        <taxon>Lachnospiraceae</taxon>
        <taxon>Acetatifactor</taxon>
    </lineage>
</organism>
<dbReference type="EMBL" id="DXGH01000071">
    <property type="protein sequence ID" value="HIW82352.1"/>
    <property type="molecule type" value="Genomic_DNA"/>
</dbReference>
<accession>A0A9D1R799</accession>
<dbReference type="Proteomes" id="UP000824265">
    <property type="component" value="Unassembled WGS sequence"/>
</dbReference>
<sequence>MDGQNFQNGQNTENGQGTPVNNYQDNTSFNQYQVPPTSPQQAPKQTNVLAIVSLVMGILAIVLGCCSAYIGIIPGIAGIVCAIFANKQGKTGLAKAGLICSIVGIVIALVITILGVVGLSILSDYGYYY</sequence>
<reference evidence="3" key="1">
    <citation type="journal article" date="2021" name="PeerJ">
        <title>Extensive microbial diversity within the chicken gut microbiome revealed by metagenomics and culture.</title>
        <authorList>
            <person name="Gilroy R."/>
            <person name="Ravi A."/>
            <person name="Getino M."/>
            <person name="Pursley I."/>
            <person name="Horton D.L."/>
            <person name="Alikhan N.F."/>
            <person name="Baker D."/>
            <person name="Gharbi K."/>
            <person name="Hall N."/>
            <person name="Watson M."/>
            <person name="Adriaenssens E.M."/>
            <person name="Foster-Nyarko E."/>
            <person name="Jarju S."/>
            <person name="Secka A."/>
            <person name="Antonio M."/>
            <person name="Oren A."/>
            <person name="Chaudhuri R.R."/>
            <person name="La Ragione R."/>
            <person name="Hildebrand F."/>
            <person name="Pallen M.J."/>
        </authorList>
    </citation>
    <scope>NUCLEOTIDE SEQUENCE</scope>
    <source>
        <strain evidence="3">CHK195-6426</strain>
    </source>
</reference>
<dbReference type="RefSeq" id="WP_318704542.1">
    <property type="nucleotide sequence ID" value="NZ_CALWMU010000013.1"/>
</dbReference>